<feature type="non-terminal residue" evidence="2">
    <location>
        <position position="1"/>
    </location>
</feature>
<accession>A0A371G2I8</accession>
<dbReference type="SUPFAM" id="SSF56672">
    <property type="entry name" value="DNA/RNA polymerases"/>
    <property type="match status" value="1"/>
</dbReference>
<evidence type="ECO:0000259" key="1">
    <source>
        <dbReference type="PROSITE" id="PS50994"/>
    </source>
</evidence>
<dbReference type="GO" id="GO:0015074">
    <property type="term" value="P:DNA integration"/>
    <property type="evidence" value="ECO:0007669"/>
    <property type="project" value="InterPro"/>
</dbReference>
<keyword evidence="3" id="KW-1185">Reference proteome</keyword>
<dbReference type="EMBL" id="QJKJ01006955">
    <property type="protein sequence ID" value="RDX84770.1"/>
    <property type="molecule type" value="Genomic_DNA"/>
</dbReference>
<dbReference type="InterPro" id="IPR043502">
    <property type="entry name" value="DNA/RNA_pol_sf"/>
</dbReference>
<dbReference type="Proteomes" id="UP000257109">
    <property type="component" value="Unassembled WGS sequence"/>
</dbReference>
<dbReference type="PANTHER" id="PTHR37984:SF5">
    <property type="entry name" value="PROTEIN NYNRIN-LIKE"/>
    <property type="match status" value="1"/>
</dbReference>
<evidence type="ECO:0000313" key="2">
    <source>
        <dbReference type="EMBL" id="RDX84770.1"/>
    </source>
</evidence>
<dbReference type="InterPro" id="IPR001584">
    <property type="entry name" value="Integrase_cat-core"/>
</dbReference>
<proteinExistence type="predicted"/>
<dbReference type="PANTHER" id="PTHR37984">
    <property type="entry name" value="PROTEIN CBG26694"/>
    <property type="match status" value="1"/>
</dbReference>
<dbReference type="SUPFAM" id="SSF53098">
    <property type="entry name" value="Ribonuclease H-like"/>
    <property type="match status" value="1"/>
</dbReference>
<dbReference type="InterPro" id="IPR036397">
    <property type="entry name" value="RNaseH_sf"/>
</dbReference>
<organism evidence="2 3">
    <name type="scientific">Mucuna pruriens</name>
    <name type="common">Velvet bean</name>
    <name type="synonym">Dolichos pruriens</name>
    <dbReference type="NCBI Taxonomy" id="157652"/>
    <lineage>
        <taxon>Eukaryota</taxon>
        <taxon>Viridiplantae</taxon>
        <taxon>Streptophyta</taxon>
        <taxon>Embryophyta</taxon>
        <taxon>Tracheophyta</taxon>
        <taxon>Spermatophyta</taxon>
        <taxon>Magnoliopsida</taxon>
        <taxon>eudicotyledons</taxon>
        <taxon>Gunneridae</taxon>
        <taxon>Pentapetalae</taxon>
        <taxon>rosids</taxon>
        <taxon>fabids</taxon>
        <taxon>Fabales</taxon>
        <taxon>Fabaceae</taxon>
        <taxon>Papilionoideae</taxon>
        <taxon>50 kb inversion clade</taxon>
        <taxon>NPAAA clade</taxon>
        <taxon>indigoferoid/millettioid clade</taxon>
        <taxon>Phaseoleae</taxon>
        <taxon>Mucuna</taxon>
    </lineage>
</organism>
<reference evidence="2" key="1">
    <citation type="submission" date="2018-05" db="EMBL/GenBank/DDBJ databases">
        <title>Draft genome of Mucuna pruriens seed.</title>
        <authorList>
            <person name="Nnadi N.E."/>
            <person name="Vos R."/>
            <person name="Hasami M.H."/>
            <person name="Devisetty U.K."/>
            <person name="Aguiy J.C."/>
        </authorList>
    </citation>
    <scope>NUCLEOTIDE SEQUENCE [LARGE SCALE GENOMIC DNA]</scope>
    <source>
        <strain evidence="2">JCA_2017</strain>
    </source>
</reference>
<dbReference type="OrthoDB" id="1621923at2759"/>
<protein>
    <submittedName>
        <fullName evidence="2">Gag-pol</fullName>
    </submittedName>
</protein>
<dbReference type="AlphaFoldDB" id="A0A371G2I8"/>
<dbReference type="PROSITE" id="PS50994">
    <property type="entry name" value="INTEGRASE"/>
    <property type="match status" value="1"/>
</dbReference>
<dbReference type="InterPro" id="IPR012337">
    <property type="entry name" value="RNaseH-like_sf"/>
</dbReference>
<name>A0A371G2I8_MUCPR</name>
<dbReference type="InterPro" id="IPR050951">
    <property type="entry name" value="Retrovirus_Pol_polyprotein"/>
</dbReference>
<dbReference type="GO" id="GO:0003676">
    <property type="term" value="F:nucleic acid binding"/>
    <property type="evidence" value="ECO:0007669"/>
    <property type="project" value="InterPro"/>
</dbReference>
<sequence>MPTCSQQGLIRSGLGRDGSKAVPAKGSEFIGSTFHNDHHGRTVTFLAYTSSIKRDATKVPCTTMRMGARARARRWNINEYGYSLNSTTLKTYTRSLYIIQGGKNGVSMSEGVKSREWNSILVQQDSQPIQRRPRPRLGPVNNVKPVAHSMSAIQRPPRLQLSSHTTLEVTCSASHNKGRIGISLCNSVRDVSFRALGIEVDKSKIDVIASLPNPASVWEDRLTSALILQVENWDLPFELMCDASNSALGAVLGQRGGVGQPVHFPPEASRPYKEKLQSDAKYYIWDDPYLWRLCSDKVIHRFGVPKALISDQGSHFCNRAIASLLQKYGMAHRIATTYHPQTNGQDEVFNREIKQTLQKMKNSNTKDWSRLLKDALWAHRTAYRTPLEMKFQIQELDKLRLEAYENSEIYKQKVKKFHDQKILRKDISIDQKVLLFNSRLKLIVGKLRSRWDEPFVITNIFPHGAIQLKDEQTNNTFQVNGHQIKPFHEGLAPTINDMEIISLVEPTPPDVTA</sequence>
<feature type="domain" description="Integrase catalytic" evidence="1">
    <location>
        <begin position="208"/>
        <end position="400"/>
    </location>
</feature>
<evidence type="ECO:0000313" key="3">
    <source>
        <dbReference type="Proteomes" id="UP000257109"/>
    </source>
</evidence>
<comment type="caution">
    <text evidence="2">The sequence shown here is derived from an EMBL/GenBank/DDBJ whole genome shotgun (WGS) entry which is preliminary data.</text>
</comment>
<dbReference type="Gene3D" id="3.30.420.10">
    <property type="entry name" value="Ribonuclease H-like superfamily/Ribonuclease H"/>
    <property type="match status" value="1"/>
</dbReference>
<dbReference type="GO" id="GO:0003824">
    <property type="term" value="F:catalytic activity"/>
    <property type="evidence" value="ECO:0007669"/>
    <property type="project" value="UniProtKB-KW"/>
</dbReference>
<gene>
    <name evidence="2" type="primary">gag-pol</name>
    <name evidence="2" type="ORF">CR513_34128</name>
</gene>